<accession>A0A446ZIJ2</accession>
<organism evidence="1 2">
    <name type="scientific">Acinetobacter calcoaceticus</name>
    <dbReference type="NCBI Taxonomy" id="471"/>
    <lineage>
        <taxon>Bacteria</taxon>
        <taxon>Pseudomonadati</taxon>
        <taxon>Pseudomonadota</taxon>
        <taxon>Gammaproteobacteria</taxon>
        <taxon>Moraxellales</taxon>
        <taxon>Moraxellaceae</taxon>
        <taxon>Acinetobacter</taxon>
        <taxon>Acinetobacter calcoaceticus/baumannii complex</taxon>
    </lineage>
</organism>
<protein>
    <submittedName>
        <fullName evidence="1">Uncharacterized protein</fullName>
    </submittedName>
</protein>
<evidence type="ECO:0000313" key="1">
    <source>
        <dbReference type="EMBL" id="VAX44352.1"/>
    </source>
</evidence>
<dbReference type="Proteomes" id="UP000294355">
    <property type="component" value="Chromosome"/>
</dbReference>
<gene>
    <name evidence="1" type="ORF">AC2117_01534</name>
</gene>
<name>A0A446ZIJ2_ACICA</name>
<evidence type="ECO:0000313" key="2">
    <source>
        <dbReference type="Proteomes" id="UP000294355"/>
    </source>
</evidence>
<sequence>MFFPYFHTLKRVEMSIAISLAHQQKDEVRV</sequence>
<reference evidence="1 2" key="1">
    <citation type="submission" date="2018-08" db="EMBL/GenBank/DDBJ databases">
        <authorList>
            <person name="Gonzaga-Molto A."/>
        </authorList>
    </citation>
    <scope>NUCLEOTIDE SEQUENCE [LARGE SCALE GENOMIC DNA]</scope>
    <source>
        <strain evidence="1">Acinetobacter calcoaceticus str. 2117</strain>
    </source>
</reference>
<dbReference type="AlphaFoldDB" id="A0A446ZIJ2"/>
<dbReference type="EMBL" id="LS999521">
    <property type="protein sequence ID" value="VAX44352.1"/>
    <property type="molecule type" value="Genomic_DNA"/>
</dbReference>
<proteinExistence type="predicted"/>